<dbReference type="InterPro" id="IPR019243">
    <property type="entry name" value="DUF2202"/>
</dbReference>
<dbReference type="InterPro" id="IPR012347">
    <property type="entry name" value="Ferritin-like"/>
</dbReference>
<dbReference type="InterPro" id="IPR009078">
    <property type="entry name" value="Ferritin-like_SF"/>
</dbReference>
<evidence type="ECO:0000259" key="2">
    <source>
        <dbReference type="Pfam" id="PF09968"/>
    </source>
</evidence>
<feature type="region of interest" description="Disordered" evidence="1">
    <location>
        <begin position="232"/>
        <end position="264"/>
    </location>
</feature>
<protein>
    <submittedName>
        <fullName evidence="3">Uncharacterized protein MJ0754</fullName>
    </submittedName>
</protein>
<dbReference type="Proteomes" id="UP001193389">
    <property type="component" value="Chromosome"/>
</dbReference>
<accession>A0A5K7S9S6</accession>
<dbReference type="PROSITE" id="PS51257">
    <property type="entry name" value="PROKAR_LIPOPROTEIN"/>
    <property type="match status" value="1"/>
</dbReference>
<dbReference type="SUPFAM" id="SSF47240">
    <property type="entry name" value="Ferritin-like"/>
    <property type="match status" value="1"/>
</dbReference>
<sequence length="264" mass="28335">MEASMKNLVIGSFMVASLFVASSCQKDNMGNAQYASVLAVSTDGTTSVIEANLKSALITTSDLTDSELASILKMKEEEKLARDVYSVLAQKWGSVVFSNISAAESNHLNAIVLLMTSYGVTDTSIGEVGVFADPVVQALYDELVAKASVSVEEAYKTGALIEEMDIKDLDEVLTTTTNENVTLVFENLLKGSRNHLRAFNLQLTNLGIVYTPTYISQTDYDLIVNSPMEKGKQYRMNGQGNGQGNGNGNGQKGQGNRGTGTCNN</sequence>
<evidence type="ECO:0000313" key="3">
    <source>
        <dbReference type="EMBL" id="BBE18255.1"/>
    </source>
</evidence>
<dbReference type="CDD" id="cd01048">
    <property type="entry name" value="Ferritin_like_AB2"/>
    <property type="match status" value="1"/>
</dbReference>
<reference evidence="3" key="1">
    <citation type="journal article" date="2020" name="Int. J. Syst. Evol. Microbiol.">
        <title>Aquipluma nitroreducens gen. nov. sp. nov., a novel facultatively anaerobic bacterium isolated from a freshwater lake.</title>
        <authorList>
            <person name="Watanabe M."/>
            <person name="Kojima H."/>
            <person name="Fukui M."/>
        </authorList>
    </citation>
    <scope>NUCLEOTIDE SEQUENCE</scope>
    <source>
        <strain evidence="3">MeG22</strain>
    </source>
</reference>
<proteinExistence type="predicted"/>
<keyword evidence="4" id="KW-1185">Reference proteome</keyword>
<feature type="domain" description="DUF2202" evidence="2">
    <location>
        <begin position="70"/>
        <end position="226"/>
    </location>
</feature>
<dbReference type="Pfam" id="PF09968">
    <property type="entry name" value="DUF2202"/>
    <property type="match status" value="1"/>
</dbReference>
<dbReference type="EMBL" id="AP018694">
    <property type="protein sequence ID" value="BBE18255.1"/>
    <property type="molecule type" value="Genomic_DNA"/>
</dbReference>
<dbReference type="Gene3D" id="1.20.1260.10">
    <property type="match status" value="1"/>
</dbReference>
<dbReference type="AlphaFoldDB" id="A0A5K7S9S6"/>
<organism evidence="3 4">
    <name type="scientific">Aquipluma nitroreducens</name>
    <dbReference type="NCBI Taxonomy" id="2010828"/>
    <lineage>
        <taxon>Bacteria</taxon>
        <taxon>Pseudomonadati</taxon>
        <taxon>Bacteroidota</taxon>
        <taxon>Bacteroidia</taxon>
        <taxon>Marinilabiliales</taxon>
        <taxon>Prolixibacteraceae</taxon>
        <taxon>Aquipluma</taxon>
    </lineage>
</organism>
<evidence type="ECO:0000313" key="4">
    <source>
        <dbReference type="Proteomes" id="UP001193389"/>
    </source>
</evidence>
<dbReference type="KEGG" id="anf:AQPE_2417"/>
<feature type="compositionally biased region" description="Gly residues" evidence="1">
    <location>
        <begin position="239"/>
        <end position="258"/>
    </location>
</feature>
<evidence type="ECO:0000256" key="1">
    <source>
        <dbReference type="SAM" id="MobiDB-lite"/>
    </source>
</evidence>
<gene>
    <name evidence="3" type="ORF">AQPE_2417</name>
</gene>
<name>A0A5K7S9S6_9BACT</name>